<feature type="transmembrane region" description="Helical" evidence="2">
    <location>
        <begin position="820"/>
        <end position="839"/>
    </location>
</feature>
<accession>Q3A0P2</accession>
<sequence length="1090" mass="121755">MSTTKHYRLAQYLDGENPQRYRELMIGNLKSGHNHLSLVLNDSQFDEEATEDKEYIVIPLGRTKTVPGDSPRPAKPEEYANFTVPIIPKRYATSAMVKTEGAELREGWLYIYRNGYLWRELQILPSGFLKDVNLRRYQGQHFRPATGEADSRVVVPWKIGNQRQTIEIAYSEVQWSWPRINAMGGMDPDNSIELRLKSGTPMPKFSPEKTAENRKARMQDISQELEEWILTENETLNIQSAEKVTANIYSLQLHKHSRMPVVFLQDPLGVALANAMAYQKSQEKLTDLMVGISKKPFYKSAVLTYKLFFDPKNATKPVKQHVTNWGGTTYGPTMEKTIFGKCGDKTDKKKLETLLEVDKRRKLCADIRKIKEAHVDFLQGKHNGAPITRSDFIDVNTAIVDFFSLEGYEYTQSWQAMLGLIAGLNNDPCSIDSALTLPADRDRVSYEDDPGCQYMERLLKPDHPLHAKLFPTEQQSPVESAAQTQKQDPENDGLGEFRPVTFAAAIAGTLRTPAVISQESRRLSQFANQCISDLMHYFAKQYKKALESPAEFDFKALTRLGKLTSDDLKGMRVFSNINGVPKNYRIVEAGITKIRALKAFETGKKALNKARNGPNSFKILDAANELIATDNLSNLAKFKGVSTTSGWTLSDIKKMQSGDLKLSQGTKIYRQSAHIIAVPETSPLTSKLSNIEAKVAKNFEIQASALRALRKTLPPVVVAFELWNLQSVMVGTKVSEGREQAEFASAVFDTAYATLEGITQVLGEKQGLGKTIAEAGLKTAKGRQITFLPLLGAVASFGSAAVSVWDMLDELGENDEDAAVGHGIAAAGFGLMGLTLFGAGTEIAAFTALVPYLWVAVGVVLIGVIIANACNNTPLEDWAANGPFSNQEGDEKFNHLRDAEKDHLAYNTLANCLFTPRIEIERLSTPVFNESQPGDIRITVHLSNFTVGQDEIDVRTYASERMMMQSTMHLNPNTQVIHWMPPKTLSPFIIKQLKTGQQVTAMEYYYHSTDHDYWQTKGRIILAQGPTILPDPAPPQGTKTKRKNLEKPIKKTEETEAAFQQRLDTYEKEQAKLDLLFDKDIPGWVYASLD</sequence>
<evidence type="ECO:0000313" key="5">
    <source>
        <dbReference type="Proteomes" id="UP000002534"/>
    </source>
</evidence>
<evidence type="ECO:0000313" key="4">
    <source>
        <dbReference type="EMBL" id="ABA90065.1"/>
    </source>
</evidence>
<dbReference type="HOGENOM" id="CLU_284666_0_0_7"/>
<dbReference type="InterPro" id="IPR046864">
    <property type="entry name" value="VasX_N"/>
</dbReference>
<organism evidence="4 5">
    <name type="scientific">Syntrophotalea carbinolica (strain DSM 2380 / NBRC 103641 / GraBd1)</name>
    <name type="common">Pelobacter carbinolicus</name>
    <dbReference type="NCBI Taxonomy" id="338963"/>
    <lineage>
        <taxon>Bacteria</taxon>
        <taxon>Pseudomonadati</taxon>
        <taxon>Thermodesulfobacteriota</taxon>
        <taxon>Desulfuromonadia</taxon>
        <taxon>Desulfuromonadales</taxon>
        <taxon>Syntrophotaleaceae</taxon>
        <taxon>Syntrophotalea</taxon>
    </lineage>
</organism>
<keyword evidence="5" id="KW-1185">Reference proteome</keyword>
<dbReference type="KEGG" id="pca:Pcar_2830"/>
<dbReference type="AlphaFoldDB" id="Q3A0P2"/>
<feature type="region of interest" description="Disordered" evidence="1">
    <location>
        <begin position="474"/>
        <end position="494"/>
    </location>
</feature>
<dbReference type="eggNOG" id="ENOG502ZAMP">
    <property type="taxonomic scope" value="Bacteria"/>
</dbReference>
<name>Q3A0P2_SYNC1</name>
<gene>
    <name evidence="4" type="ordered locus">Pcar_2830</name>
</gene>
<feature type="domain" description="Toxin VasX N-terminal region" evidence="3">
    <location>
        <begin position="103"/>
        <end position="182"/>
    </location>
</feature>
<feature type="compositionally biased region" description="Basic and acidic residues" evidence="1">
    <location>
        <begin position="1043"/>
        <end position="1054"/>
    </location>
</feature>
<keyword evidence="2" id="KW-0812">Transmembrane</keyword>
<feature type="transmembrane region" description="Helical" evidence="2">
    <location>
        <begin position="846"/>
        <end position="867"/>
    </location>
</feature>
<dbReference type="EMBL" id="CP000142">
    <property type="protein sequence ID" value="ABA90065.1"/>
    <property type="molecule type" value="Genomic_DNA"/>
</dbReference>
<reference evidence="5" key="1">
    <citation type="submission" date="2005-10" db="EMBL/GenBank/DDBJ databases">
        <title>Complete sequence of Pelobacter carbinolicus DSM 2380.</title>
        <authorList>
            <person name="Copeland A."/>
            <person name="Lucas S."/>
            <person name="Lapidus A."/>
            <person name="Barry K."/>
            <person name="Detter J.C."/>
            <person name="Glavina T."/>
            <person name="Hammon N."/>
            <person name="Israni S."/>
            <person name="Pitluck S."/>
            <person name="Chertkov O."/>
            <person name="Schmutz J."/>
            <person name="Larimer F."/>
            <person name="Land M."/>
            <person name="Kyrpides N."/>
            <person name="Ivanova N."/>
            <person name="Richardson P."/>
        </authorList>
    </citation>
    <scope>NUCLEOTIDE SEQUENCE [LARGE SCALE GENOMIC DNA]</scope>
    <source>
        <strain evidence="5">DSM 2380 / NBRC 103641 / GraBd1</strain>
    </source>
</reference>
<feature type="compositionally biased region" description="Polar residues" evidence="1">
    <location>
        <begin position="474"/>
        <end position="486"/>
    </location>
</feature>
<feature type="region of interest" description="Disordered" evidence="1">
    <location>
        <begin position="1027"/>
        <end position="1056"/>
    </location>
</feature>
<proteinExistence type="predicted"/>
<keyword evidence="2" id="KW-0472">Membrane</keyword>
<dbReference type="Proteomes" id="UP000002534">
    <property type="component" value="Chromosome"/>
</dbReference>
<reference evidence="4 5" key="2">
    <citation type="journal article" date="2012" name="BMC Genomics">
        <title>The genome of Pelobacter carbinolicus reveals surprising metabolic capabilities and physiological features.</title>
        <authorList>
            <person name="Aklujkar M."/>
            <person name="Haveman S.A."/>
            <person name="Didonato R.Jr."/>
            <person name="Chertkov O."/>
            <person name="Han C.S."/>
            <person name="Land M.L."/>
            <person name="Brown P."/>
            <person name="Lovley D.R."/>
        </authorList>
    </citation>
    <scope>NUCLEOTIDE SEQUENCE [LARGE SCALE GENOMIC DNA]</scope>
    <source>
        <strain evidence="5">DSM 2380 / NBRC 103641 / GraBd1</strain>
    </source>
</reference>
<dbReference type="CDD" id="cd20705">
    <property type="entry name" value="MIX_I"/>
    <property type="match status" value="1"/>
</dbReference>
<dbReference type="Pfam" id="PF20249">
    <property type="entry name" value="VasX_N"/>
    <property type="match status" value="1"/>
</dbReference>
<evidence type="ECO:0000259" key="3">
    <source>
        <dbReference type="Pfam" id="PF20249"/>
    </source>
</evidence>
<keyword evidence="2" id="KW-1133">Transmembrane helix</keyword>
<feature type="transmembrane region" description="Helical" evidence="2">
    <location>
        <begin position="787"/>
        <end position="808"/>
    </location>
</feature>
<evidence type="ECO:0000256" key="2">
    <source>
        <dbReference type="SAM" id="Phobius"/>
    </source>
</evidence>
<protein>
    <recommendedName>
        <fullName evidence="3">Toxin VasX N-terminal region domain-containing protein</fullName>
    </recommendedName>
</protein>
<evidence type="ECO:0000256" key="1">
    <source>
        <dbReference type="SAM" id="MobiDB-lite"/>
    </source>
</evidence>
<dbReference type="STRING" id="338963.Pcar_2830"/>